<evidence type="ECO:0000313" key="1">
    <source>
        <dbReference type="EMBL" id="KAH7926905.1"/>
    </source>
</evidence>
<dbReference type="Proteomes" id="UP000790709">
    <property type="component" value="Unassembled WGS sequence"/>
</dbReference>
<name>A0ACB8BM15_9AGAM</name>
<gene>
    <name evidence="1" type="ORF">BV22DRAFT_1127791</name>
</gene>
<sequence>MDKDTALLLLTVLSTSIVMVALVLTNKQPNIYIDTKTHVCRDGPVTQTLRLEDEAVPMKAHKCGGDADE</sequence>
<organism evidence="1 2">
    <name type="scientific">Leucogyrophana mollusca</name>
    <dbReference type="NCBI Taxonomy" id="85980"/>
    <lineage>
        <taxon>Eukaryota</taxon>
        <taxon>Fungi</taxon>
        <taxon>Dikarya</taxon>
        <taxon>Basidiomycota</taxon>
        <taxon>Agaricomycotina</taxon>
        <taxon>Agaricomycetes</taxon>
        <taxon>Agaricomycetidae</taxon>
        <taxon>Boletales</taxon>
        <taxon>Boletales incertae sedis</taxon>
        <taxon>Leucogyrophana</taxon>
    </lineage>
</organism>
<dbReference type="EMBL" id="MU266375">
    <property type="protein sequence ID" value="KAH7926905.1"/>
    <property type="molecule type" value="Genomic_DNA"/>
</dbReference>
<accession>A0ACB8BM15</accession>
<reference evidence="1" key="1">
    <citation type="journal article" date="2021" name="New Phytol.">
        <title>Evolutionary innovations through gain and loss of genes in the ectomycorrhizal Boletales.</title>
        <authorList>
            <person name="Wu G."/>
            <person name="Miyauchi S."/>
            <person name="Morin E."/>
            <person name="Kuo A."/>
            <person name="Drula E."/>
            <person name="Varga T."/>
            <person name="Kohler A."/>
            <person name="Feng B."/>
            <person name="Cao Y."/>
            <person name="Lipzen A."/>
            <person name="Daum C."/>
            <person name="Hundley H."/>
            <person name="Pangilinan J."/>
            <person name="Johnson J."/>
            <person name="Barry K."/>
            <person name="LaButti K."/>
            <person name="Ng V."/>
            <person name="Ahrendt S."/>
            <person name="Min B."/>
            <person name="Choi I.G."/>
            <person name="Park H."/>
            <person name="Plett J.M."/>
            <person name="Magnuson J."/>
            <person name="Spatafora J.W."/>
            <person name="Nagy L.G."/>
            <person name="Henrissat B."/>
            <person name="Grigoriev I.V."/>
            <person name="Yang Z.L."/>
            <person name="Xu J."/>
            <person name="Martin F.M."/>
        </authorList>
    </citation>
    <scope>NUCLEOTIDE SEQUENCE</scope>
    <source>
        <strain evidence="1">KUC20120723A-06</strain>
    </source>
</reference>
<protein>
    <submittedName>
        <fullName evidence="1">Uncharacterized protein</fullName>
    </submittedName>
</protein>
<evidence type="ECO:0000313" key="2">
    <source>
        <dbReference type="Proteomes" id="UP000790709"/>
    </source>
</evidence>
<proteinExistence type="predicted"/>
<keyword evidence="2" id="KW-1185">Reference proteome</keyword>
<comment type="caution">
    <text evidence="1">The sequence shown here is derived from an EMBL/GenBank/DDBJ whole genome shotgun (WGS) entry which is preliminary data.</text>
</comment>